<keyword evidence="5" id="KW-1185">Reference proteome</keyword>
<organism evidence="4 5">
    <name type="scientific">Armadillidium nasatum</name>
    <dbReference type="NCBI Taxonomy" id="96803"/>
    <lineage>
        <taxon>Eukaryota</taxon>
        <taxon>Metazoa</taxon>
        <taxon>Ecdysozoa</taxon>
        <taxon>Arthropoda</taxon>
        <taxon>Crustacea</taxon>
        <taxon>Multicrustacea</taxon>
        <taxon>Malacostraca</taxon>
        <taxon>Eumalacostraca</taxon>
        <taxon>Peracarida</taxon>
        <taxon>Isopoda</taxon>
        <taxon>Oniscidea</taxon>
        <taxon>Crinocheta</taxon>
        <taxon>Armadillidiidae</taxon>
        <taxon>Armadillidium</taxon>
    </lineage>
</organism>
<evidence type="ECO:0000256" key="2">
    <source>
        <dbReference type="PROSITE-ProRule" id="PRU00497"/>
    </source>
</evidence>
<reference evidence="4 5" key="1">
    <citation type="journal article" date="2019" name="PLoS Biol.">
        <title>Sex chromosomes control vertical transmission of feminizing Wolbachia symbionts in an isopod.</title>
        <authorList>
            <person name="Becking T."/>
            <person name="Chebbi M.A."/>
            <person name="Giraud I."/>
            <person name="Moumen B."/>
            <person name="Laverre T."/>
            <person name="Caubet Y."/>
            <person name="Peccoud J."/>
            <person name="Gilbert C."/>
            <person name="Cordaux R."/>
        </authorList>
    </citation>
    <scope>NUCLEOTIDE SEQUENCE [LARGE SCALE GENOMIC DNA]</scope>
    <source>
        <strain evidence="4">ANa2</strain>
        <tissue evidence="4">Whole body excluding digestive tract and cuticle</tissue>
    </source>
</reference>
<gene>
    <name evidence="4" type="ORF">Anas_11820</name>
</gene>
<dbReference type="EMBL" id="SEYY01021550">
    <property type="protein sequence ID" value="KAB7496273.1"/>
    <property type="molecule type" value="Genomic_DNA"/>
</dbReference>
<name>A0A5N5SQB0_9CRUS</name>
<dbReference type="Proteomes" id="UP000326759">
    <property type="component" value="Unassembled WGS sequence"/>
</dbReference>
<dbReference type="InterPro" id="IPR050468">
    <property type="entry name" value="Cuticle_Struct_Prot"/>
</dbReference>
<feature type="signal peptide" evidence="3">
    <location>
        <begin position="1"/>
        <end position="16"/>
    </location>
</feature>
<dbReference type="PRINTS" id="PR00947">
    <property type="entry name" value="CUTICLE"/>
</dbReference>
<evidence type="ECO:0000256" key="1">
    <source>
        <dbReference type="ARBA" id="ARBA00022460"/>
    </source>
</evidence>
<dbReference type="PANTHER" id="PTHR10380:SF173">
    <property type="entry name" value="CUTICULAR PROTEIN 47EF, ISOFORM C-RELATED"/>
    <property type="match status" value="1"/>
</dbReference>
<dbReference type="AlphaFoldDB" id="A0A5N5SQB0"/>
<protein>
    <submittedName>
        <fullName evidence="4">Larval cuticle protein</fullName>
    </submittedName>
</protein>
<evidence type="ECO:0000256" key="3">
    <source>
        <dbReference type="SAM" id="SignalP"/>
    </source>
</evidence>
<dbReference type="Pfam" id="PF00379">
    <property type="entry name" value="Chitin_bind_4"/>
    <property type="match status" value="1"/>
</dbReference>
<sequence>MKLLLVLSLVLGVTLGLPQPQNAVGIVRSEAEGPNADGSYSFDFETEDGVARNEAGALKDSETMGVNGGYSFTAPDGTVVVVTYESDERGFRPKVEIRRA</sequence>
<proteinExistence type="predicted"/>
<keyword evidence="3" id="KW-0732">Signal</keyword>
<dbReference type="GO" id="GO:0062129">
    <property type="term" value="C:chitin-based extracellular matrix"/>
    <property type="evidence" value="ECO:0007669"/>
    <property type="project" value="TreeGrafter"/>
</dbReference>
<evidence type="ECO:0000313" key="4">
    <source>
        <dbReference type="EMBL" id="KAB7496273.1"/>
    </source>
</evidence>
<dbReference type="InterPro" id="IPR000618">
    <property type="entry name" value="Insect_cuticle"/>
</dbReference>
<feature type="chain" id="PRO_5024455718" evidence="3">
    <location>
        <begin position="17"/>
        <end position="100"/>
    </location>
</feature>
<dbReference type="GO" id="GO:0008010">
    <property type="term" value="F:structural constituent of chitin-based larval cuticle"/>
    <property type="evidence" value="ECO:0007669"/>
    <property type="project" value="TreeGrafter"/>
</dbReference>
<keyword evidence="1 2" id="KW-0193">Cuticle</keyword>
<accession>A0A5N5SQB0</accession>
<dbReference type="OrthoDB" id="6630665at2759"/>
<dbReference type="PROSITE" id="PS51155">
    <property type="entry name" value="CHIT_BIND_RR_2"/>
    <property type="match status" value="1"/>
</dbReference>
<dbReference type="PANTHER" id="PTHR10380">
    <property type="entry name" value="CUTICLE PROTEIN"/>
    <property type="match status" value="1"/>
</dbReference>
<comment type="caution">
    <text evidence="4">The sequence shown here is derived from an EMBL/GenBank/DDBJ whole genome shotgun (WGS) entry which is preliminary data.</text>
</comment>
<evidence type="ECO:0000313" key="5">
    <source>
        <dbReference type="Proteomes" id="UP000326759"/>
    </source>
</evidence>